<reference evidence="3" key="1">
    <citation type="journal article" date="2013" name="Nature">
        <title>Pan genome of the phytoplankton Emiliania underpins its global distribution.</title>
        <authorList>
            <person name="Read B.A."/>
            <person name="Kegel J."/>
            <person name="Klute M.J."/>
            <person name="Kuo A."/>
            <person name="Lefebvre S.C."/>
            <person name="Maumus F."/>
            <person name="Mayer C."/>
            <person name="Miller J."/>
            <person name="Monier A."/>
            <person name="Salamov A."/>
            <person name="Young J."/>
            <person name="Aguilar M."/>
            <person name="Claverie J.M."/>
            <person name="Frickenhaus S."/>
            <person name="Gonzalez K."/>
            <person name="Herman E.K."/>
            <person name="Lin Y.C."/>
            <person name="Napier J."/>
            <person name="Ogata H."/>
            <person name="Sarno A.F."/>
            <person name="Shmutz J."/>
            <person name="Schroeder D."/>
            <person name="de Vargas C."/>
            <person name="Verret F."/>
            <person name="von Dassow P."/>
            <person name="Valentin K."/>
            <person name="Van de Peer Y."/>
            <person name="Wheeler G."/>
            <person name="Dacks J.B."/>
            <person name="Delwiche C.F."/>
            <person name="Dyhrman S.T."/>
            <person name="Glockner G."/>
            <person name="John U."/>
            <person name="Richards T."/>
            <person name="Worden A.Z."/>
            <person name="Zhang X."/>
            <person name="Grigoriev I.V."/>
            <person name="Allen A.E."/>
            <person name="Bidle K."/>
            <person name="Borodovsky M."/>
            <person name="Bowler C."/>
            <person name="Brownlee C."/>
            <person name="Cock J.M."/>
            <person name="Elias M."/>
            <person name="Gladyshev V.N."/>
            <person name="Groth M."/>
            <person name="Guda C."/>
            <person name="Hadaegh A."/>
            <person name="Iglesias-Rodriguez M.D."/>
            <person name="Jenkins J."/>
            <person name="Jones B.M."/>
            <person name="Lawson T."/>
            <person name="Leese F."/>
            <person name="Lindquist E."/>
            <person name="Lobanov A."/>
            <person name="Lomsadze A."/>
            <person name="Malik S.B."/>
            <person name="Marsh M.E."/>
            <person name="Mackinder L."/>
            <person name="Mock T."/>
            <person name="Mueller-Roeber B."/>
            <person name="Pagarete A."/>
            <person name="Parker M."/>
            <person name="Probert I."/>
            <person name="Quesneville H."/>
            <person name="Raines C."/>
            <person name="Rensing S.A."/>
            <person name="Riano-Pachon D.M."/>
            <person name="Richier S."/>
            <person name="Rokitta S."/>
            <person name="Shiraiwa Y."/>
            <person name="Soanes D.M."/>
            <person name="van der Giezen M."/>
            <person name="Wahlund T.M."/>
            <person name="Williams B."/>
            <person name="Wilson W."/>
            <person name="Wolfe G."/>
            <person name="Wurch L.L."/>
        </authorList>
    </citation>
    <scope>NUCLEOTIDE SEQUENCE</scope>
</reference>
<dbReference type="HOGENOM" id="CLU_058643_1_2_1"/>
<organism evidence="2 3">
    <name type="scientific">Emiliania huxleyi (strain CCMP1516)</name>
    <dbReference type="NCBI Taxonomy" id="280463"/>
    <lineage>
        <taxon>Eukaryota</taxon>
        <taxon>Haptista</taxon>
        <taxon>Haptophyta</taxon>
        <taxon>Prymnesiophyceae</taxon>
        <taxon>Isochrysidales</taxon>
        <taxon>Noelaerhabdaceae</taxon>
        <taxon>Emiliania</taxon>
    </lineage>
</organism>
<proteinExistence type="predicted"/>
<keyword evidence="3" id="KW-1185">Reference proteome</keyword>
<dbReference type="Pfam" id="PF02525">
    <property type="entry name" value="Flavodoxin_2"/>
    <property type="match status" value="1"/>
</dbReference>
<sequence length="162" mass="18156">MAGSMATGLRKAGVDVRRARFSPLLTEEERLTYFNENEQPQLTGLALAYPTWWFNLPARMKGFFDRCFVPGVGFKYDKELGRRTTGLQNISRLGVATTYGFDEPTVSKAGDAGRLMLEGGMTMLMHPQVVTQWDPLYSMQAEGGDEARAKFLVDLEAAYAKW</sequence>
<dbReference type="RefSeq" id="XP_005767192.1">
    <property type="nucleotide sequence ID" value="XM_005767135.1"/>
</dbReference>
<dbReference type="KEGG" id="ehx:EMIHUDRAFT_197310"/>
<dbReference type="InterPro" id="IPR029039">
    <property type="entry name" value="Flavoprotein-like_sf"/>
</dbReference>
<dbReference type="PaxDb" id="2903-EOD14763"/>
<dbReference type="InterPro" id="IPR003680">
    <property type="entry name" value="Flavodoxin_fold"/>
</dbReference>
<name>A0A0D3IU28_EMIH1</name>
<dbReference type="GeneID" id="17260967"/>
<dbReference type="Gene3D" id="3.40.50.360">
    <property type="match status" value="1"/>
</dbReference>
<accession>A0A0D3IU28</accession>
<dbReference type="AlphaFoldDB" id="A0A0D3IU28"/>
<dbReference type="Proteomes" id="UP000013827">
    <property type="component" value="Unassembled WGS sequence"/>
</dbReference>
<evidence type="ECO:0000313" key="2">
    <source>
        <dbReference type="EnsemblProtists" id="EOD14763"/>
    </source>
</evidence>
<dbReference type="EnsemblProtists" id="EOD14763">
    <property type="protein sequence ID" value="EOD14763"/>
    <property type="gene ID" value="EMIHUDRAFT_197310"/>
</dbReference>
<feature type="domain" description="Flavodoxin-like fold" evidence="1">
    <location>
        <begin position="46"/>
        <end position="113"/>
    </location>
</feature>
<reference evidence="2" key="2">
    <citation type="submission" date="2024-10" db="UniProtKB">
        <authorList>
            <consortium name="EnsemblProtists"/>
        </authorList>
    </citation>
    <scope>IDENTIFICATION</scope>
</reference>
<evidence type="ECO:0000313" key="3">
    <source>
        <dbReference type="Proteomes" id="UP000013827"/>
    </source>
</evidence>
<dbReference type="SUPFAM" id="SSF52218">
    <property type="entry name" value="Flavoproteins"/>
    <property type="match status" value="1"/>
</dbReference>
<protein>
    <recommendedName>
        <fullName evidence="1">Flavodoxin-like fold domain-containing protein</fullName>
    </recommendedName>
</protein>
<evidence type="ECO:0000259" key="1">
    <source>
        <dbReference type="Pfam" id="PF02525"/>
    </source>
</evidence>